<proteinExistence type="predicted"/>
<feature type="transmembrane region" description="Helical" evidence="1">
    <location>
        <begin position="7"/>
        <end position="25"/>
    </location>
</feature>
<dbReference type="Gramene" id="PUZ61780">
    <property type="protein sequence ID" value="PUZ61780"/>
    <property type="gene ID" value="GQ55_4G304800"/>
</dbReference>
<name>A0A2T7E1Q7_9POAL</name>
<keyword evidence="1" id="KW-1133">Transmembrane helix</keyword>
<accession>A0A2T7E1Q7</accession>
<gene>
    <name evidence="2" type="ORF">GQ55_4G304800</name>
</gene>
<protein>
    <submittedName>
        <fullName evidence="2">Uncharacterized protein</fullName>
    </submittedName>
</protein>
<evidence type="ECO:0000256" key="1">
    <source>
        <dbReference type="SAM" id="Phobius"/>
    </source>
</evidence>
<organism evidence="2 3">
    <name type="scientific">Panicum hallii var. hallii</name>
    <dbReference type="NCBI Taxonomy" id="1504633"/>
    <lineage>
        <taxon>Eukaryota</taxon>
        <taxon>Viridiplantae</taxon>
        <taxon>Streptophyta</taxon>
        <taxon>Embryophyta</taxon>
        <taxon>Tracheophyta</taxon>
        <taxon>Spermatophyta</taxon>
        <taxon>Magnoliopsida</taxon>
        <taxon>Liliopsida</taxon>
        <taxon>Poales</taxon>
        <taxon>Poaceae</taxon>
        <taxon>PACMAD clade</taxon>
        <taxon>Panicoideae</taxon>
        <taxon>Panicodae</taxon>
        <taxon>Paniceae</taxon>
        <taxon>Panicinae</taxon>
        <taxon>Panicum</taxon>
        <taxon>Panicum sect. Panicum</taxon>
    </lineage>
</organism>
<feature type="transmembrane region" description="Helical" evidence="1">
    <location>
        <begin position="85"/>
        <end position="106"/>
    </location>
</feature>
<feature type="transmembrane region" description="Helical" evidence="1">
    <location>
        <begin position="170"/>
        <end position="191"/>
    </location>
</feature>
<feature type="transmembrane region" description="Helical" evidence="1">
    <location>
        <begin position="126"/>
        <end position="149"/>
    </location>
</feature>
<keyword evidence="1" id="KW-0812">Transmembrane</keyword>
<reference evidence="2 3" key="1">
    <citation type="submission" date="2018-04" db="EMBL/GenBank/DDBJ databases">
        <title>WGS assembly of Panicum hallii var. hallii HAL2.</title>
        <authorList>
            <person name="Lovell J."/>
            <person name="Jenkins J."/>
            <person name="Lowry D."/>
            <person name="Mamidi S."/>
            <person name="Sreedasyam A."/>
            <person name="Weng X."/>
            <person name="Barry K."/>
            <person name="Bonette J."/>
            <person name="Campitelli B."/>
            <person name="Daum C."/>
            <person name="Gordon S."/>
            <person name="Gould B."/>
            <person name="Lipzen A."/>
            <person name="MacQueen A."/>
            <person name="Palacio-Mejia J."/>
            <person name="Plott C."/>
            <person name="Shakirov E."/>
            <person name="Shu S."/>
            <person name="Yoshinaga Y."/>
            <person name="Zane M."/>
            <person name="Rokhsar D."/>
            <person name="Grimwood J."/>
            <person name="Schmutz J."/>
            <person name="Juenger T."/>
        </authorList>
    </citation>
    <scope>NUCLEOTIDE SEQUENCE [LARGE SCALE GENOMIC DNA]</scope>
    <source>
        <strain evidence="3">cv. HAL2</strain>
    </source>
</reference>
<dbReference type="EMBL" id="CM009752">
    <property type="protein sequence ID" value="PUZ61780.1"/>
    <property type="molecule type" value="Genomic_DNA"/>
</dbReference>
<keyword evidence="3" id="KW-1185">Reference proteome</keyword>
<dbReference type="OrthoDB" id="10495257at2759"/>
<evidence type="ECO:0000313" key="3">
    <source>
        <dbReference type="Proteomes" id="UP000244336"/>
    </source>
</evidence>
<keyword evidence="1" id="KW-0472">Membrane</keyword>
<evidence type="ECO:0000313" key="2">
    <source>
        <dbReference type="EMBL" id="PUZ61780.1"/>
    </source>
</evidence>
<dbReference type="AlphaFoldDB" id="A0A2T7E1Q7"/>
<dbReference type="Proteomes" id="UP000244336">
    <property type="component" value="Chromosome 4"/>
</dbReference>
<feature type="transmembrane region" description="Helical" evidence="1">
    <location>
        <begin position="45"/>
        <end position="64"/>
    </location>
</feature>
<sequence length="198" mass="19812">MVSAYAASFTDLFLAVTALELFSFLDTQTGAGAETPALLDGAAEVWLPAAAALTLFVATVAFMYHHLSRAAVPVAGAASRRLSGLVIPVLCASAGTLDYVLFLQAAGGADGGAQARALGLAALRALPAAATAAFFLGMMLIVVIAHVRAGGEGGGGASAGVRPVQGPVRVLTNMAFGAAAALVFLMAMAAIHGAKYMY</sequence>